<feature type="modified residue" description="4-aspartylphosphate" evidence="2">
    <location>
        <position position="55"/>
    </location>
</feature>
<dbReference type="Gene3D" id="3.40.50.2300">
    <property type="match status" value="1"/>
</dbReference>
<proteinExistence type="predicted"/>
<feature type="domain" description="Response regulatory" evidence="3">
    <location>
        <begin position="5"/>
        <end position="122"/>
    </location>
</feature>
<keyword evidence="1 2" id="KW-0597">Phosphoprotein</keyword>
<dbReference type="OrthoDB" id="424582at2"/>
<dbReference type="AlphaFoldDB" id="A0A2K8SG19"/>
<name>A0A2K8SG19_9NOSO</name>
<sequence length="128" mass="14131">MTTKQILVVDNEQYIQEVAKICLETVAGWKVETASSGQEGIIKAETYQPDAILLDVMMPGMDGIATFEKLQANPLTKAIPVILLTAKIQASDRHRYTQMRMISAIAKPFNPLELATEVAVALGWNLEK</sequence>
<evidence type="ECO:0000256" key="1">
    <source>
        <dbReference type="ARBA" id="ARBA00022553"/>
    </source>
</evidence>
<evidence type="ECO:0000313" key="5">
    <source>
        <dbReference type="Proteomes" id="UP000232003"/>
    </source>
</evidence>
<dbReference type="KEGG" id="nfl:COO91_00209"/>
<accession>A0A2K8SG19</accession>
<evidence type="ECO:0000313" key="4">
    <source>
        <dbReference type="EMBL" id="AUB34389.1"/>
    </source>
</evidence>
<keyword evidence="5" id="KW-1185">Reference proteome</keyword>
<gene>
    <name evidence="4" type="ORF">COO91_00209</name>
</gene>
<dbReference type="CDD" id="cd17552">
    <property type="entry name" value="REC_RR468-like"/>
    <property type="match status" value="1"/>
</dbReference>
<dbReference type="SMART" id="SM00448">
    <property type="entry name" value="REC"/>
    <property type="match status" value="1"/>
</dbReference>
<dbReference type="EMBL" id="CP024785">
    <property type="protein sequence ID" value="AUB34389.1"/>
    <property type="molecule type" value="Genomic_DNA"/>
</dbReference>
<evidence type="ECO:0000256" key="2">
    <source>
        <dbReference type="PROSITE-ProRule" id="PRU00169"/>
    </source>
</evidence>
<keyword evidence="4" id="KW-0238">DNA-binding</keyword>
<evidence type="ECO:0000259" key="3">
    <source>
        <dbReference type="PROSITE" id="PS50110"/>
    </source>
</evidence>
<dbReference type="Proteomes" id="UP000232003">
    <property type="component" value="Chromosome"/>
</dbReference>
<dbReference type="RefSeq" id="WP_100897005.1">
    <property type="nucleotide sequence ID" value="NZ_CAWNNC010000001.1"/>
</dbReference>
<dbReference type="InterPro" id="IPR001789">
    <property type="entry name" value="Sig_transdc_resp-reg_receiver"/>
</dbReference>
<protein>
    <submittedName>
        <fullName evidence="4">DNA-binding response regulator, OmpR family, containings REC and winged-helix</fullName>
    </submittedName>
</protein>
<organism evidence="4 5">
    <name type="scientific">Nostoc flagelliforme CCNUN1</name>
    <dbReference type="NCBI Taxonomy" id="2038116"/>
    <lineage>
        <taxon>Bacteria</taxon>
        <taxon>Bacillati</taxon>
        <taxon>Cyanobacteriota</taxon>
        <taxon>Cyanophyceae</taxon>
        <taxon>Nostocales</taxon>
        <taxon>Nostocaceae</taxon>
        <taxon>Nostoc</taxon>
    </lineage>
</organism>
<dbReference type="SUPFAM" id="SSF52172">
    <property type="entry name" value="CheY-like"/>
    <property type="match status" value="1"/>
</dbReference>
<dbReference type="PANTHER" id="PTHR44591:SF22">
    <property type="entry name" value="CHEY SUBFAMILY"/>
    <property type="match status" value="1"/>
</dbReference>
<dbReference type="PROSITE" id="PS50110">
    <property type="entry name" value="RESPONSE_REGULATORY"/>
    <property type="match status" value="1"/>
</dbReference>
<dbReference type="GO" id="GO:0003677">
    <property type="term" value="F:DNA binding"/>
    <property type="evidence" value="ECO:0007669"/>
    <property type="project" value="UniProtKB-KW"/>
</dbReference>
<dbReference type="PANTHER" id="PTHR44591">
    <property type="entry name" value="STRESS RESPONSE REGULATOR PROTEIN 1"/>
    <property type="match status" value="1"/>
</dbReference>
<dbReference type="InterPro" id="IPR050595">
    <property type="entry name" value="Bact_response_regulator"/>
</dbReference>
<reference evidence="4 5" key="1">
    <citation type="submission" date="2017-11" db="EMBL/GenBank/DDBJ databases">
        <title>Complete genome of a free-living desiccation-tolerant cyanobacterium and its photosynthetic adaptation to extreme terrestrial habitat.</title>
        <authorList>
            <person name="Shang J."/>
        </authorList>
    </citation>
    <scope>NUCLEOTIDE SEQUENCE [LARGE SCALE GENOMIC DNA]</scope>
    <source>
        <strain evidence="4 5">CCNUN1</strain>
    </source>
</reference>
<dbReference type="GO" id="GO:0000160">
    <property type="term" value="P:phosphorelay signal transduction system"/>
    <property type="evidence" value="ECO:0007669"/>
    <property type="project" value="InterPro"/>
</dbReference>
<dbReference type="Pfam" id="PF00072">
    <property type="entry name" value="Response_reg"/>
    <property type="match status" value="1"/>
</dbReference>
<dbReference type="InterPro" id="IPR011006">
    <property type="entry name" value="CheY-like_superfamily"/>
</dbReference>